<evidence type="ECO:0000313" key="2">
    <source>
        <dbReference type="EMBL" id="CAK0868938.1"/>
    </source>
</evidence>
<evidence type="ECO:0000256" key="1">
    <source>
        <dbReference type="SAM" id="MobiDB-lite"/>
    </source>
</evidence>
<feature type="compositionally biased region" description="Acidic residues" evidence="1">
    <location>
        <begin position="643"/>
        <end position="656"/>
    </location>
</feature>
<evidence type="ECO:0000313" key="3">
    <source>
        <dbReference type="Proteomes" id="UP001189429"/>
    </source>
</evidence>
<feature type="region of interest" description="Disordered" evidence="1">
    <location>
        <begin position="628"/>
        <end position="715"/>
    </location>
</feature>
<organism evidence="2 3">
    <name type="scientific">Prorocentrum cordatum</name>
    <dbReference type="NCBI Taxonomy" id="2364126"/>
    <lineage>
        <taxon>Eukaryota</taxon>
        <taxon>Sar</taxon>
        <taxon>Alveolata</taxon>
        <taxon>Dinophyceae</taxon>
        <taxon>Prorocentrales</taxon>
        <taxon>Prorocentraceae</taxon>
        <taxon>Prorocentrum</taxon>
    </lineage>
</organism>
<feature type="region of interest" description="Disordered" evidence="1">
    <location>
        <begin position="323"/>
        <end position="369"/>
    </location>
</feature>
<reference evidence="2" key="1">
    <citation type="submission" date="2023-10" db="EMBL/GenBank/DDBJ databases">
        <authorList>
            <person name="Chen Y."/>
            <person name="Shah S."/>
            <person name="Dougan E. K."/>
            <person name="Thang M."/>
            <person name="Chan C."/>
        </authorList>
    </citation>
    <scope>NUCLEOTIDE SEQUENCE [LARGE SCALE GENOMIC DNA]</scope>
</reference>
<keyword evidence="3" id="KW-1185">Reference proteome</keyword>
<feature type="compositionally biased region" description="Gly residues" evidence="1">
    <location>
        <begin position="342"/>
        <end position="351"/>
    </location>
</feature>
<feature type="compositionally biased region" description="Acidic residues" evidence="1">
    <location>
        <begin position="671"/>
        <end position="685"/>
    </location>
</feature>
<comment type="caution">
    <text evidence="2">The sequence shown here is derived from an EMBL/GenBank/DDBJ whole genome shotgun (WGS) entry which is preliminary data.</text>
</comment>
<sequence>GIRDTLATHWRGAGLNGLAALMANVSLPAFTDWRWKKLKECLDGLNGFIWSVRGHFDRQALGDVRDRVRVDQVLGALASPSFEYEFELIHWFASWMGRLMAFAGYCPCHPEKWNTGEKFSCERTGCVLGLAFDYSMAALRAGVAEANSWSADRFGPYPHLARDGQGMARATLALGALKVKFLDDLPYLIGRLGQPGIKDKCLILYNRHPPEHHDSTTLAVLQPGTALRAAVDAMGSDGSNMSPSLQREVDSIMFAPLDDTIAEGPHALSRHQYLRARRATFPWIASSMRLDDNLIDVHDYATAIGANLDAQWDGAAAILRPPGRISRSHSAVKDGGDDDAGGGDPGGGDGPTGDRHPGGGPPLAAKKAPVEGFAPGEGSLLADYLSRTLVPHRYYSVQVDVDYDDPDDNRGKLFFQVLSLKVQAKVIKTVSMEQPSHETFVVHVQLLEPMSDPIGDVVTAYCIEDPMGLDLFVYLDASRESRQRLSIWEIRDSDIDDCVALHSAAVAKPSGEKFSWPVLALIDELDDNGWRRELAPIEYKDVASSSQYDGRAVRVGRRHYYLCVLCLGTLFEKGAAPFKSTEPDAFYQLLIKYPSKAVAGRTAKEIKAILNGLEDDGALTHATVDRPSKKLKPAAAPALSDEVVGDDGADPIEDIVDGGVDADPPPVLGAADDDDVAGDCGEEVGGDGGPTGDEPPPVADAPAPPPAPLGGAPAGPAIGVPHFIDGQRVTYESHVMPSGARHEGLRVRCSNPGHGACRCFRSTRVDVEKYGPRAAEYFLGAWLRLAHGAATKAAHRKPRREEIDAYALDHP</sequence>
<name>A0ABN9V7N5_9DINO</name>
<feature type="non-terminal residue" evidence="2">
    <location>
        <position position="1"/>
    </location>
</feature>
<dbReference type="Proteomes" id="UP001189429">
    <property type="component" value="Unassembled WGS sequence"/>
</dbReference>
<protein>
    <submittedName>
        <fullName evidence="2">Uncharacterized protein</fullName>
    </submittedName>
</protein>
<accession>A0ABN9V7N5</accession>
<feature type="compositionally biased region" description="Pro residues" evidence="1">
    <location>
        <begin position="693"/>
        <end position="708"/>
    </location>
</feature>
<dbReference type="EMBL" id="CAUYUJ010016800">
    <property type="protein sequence ID" value="CAK0868938.1"/>
    <property type="molecule type" value="Genomic_DNA"/>
</dbReference>
<proteinExistence type="predicted"/>
<gene>
    <name evidence="2" type="ORF">PCOR1329_LOCUS55450</name>
</gene>